<reference evidence="1 2" key="1">
    <citation type="journal article" date="2019" name="Int. J. Syst. Evol. Microbiol.">
        <title>The Global Catalogue of Microorganisms (GCM) 10K type strain sequencing project: providing services to taxonomists for standard genome sequencing and annotation.</title>
        <authorList>
            <consortium name="The Broad Institute Genomics Platform"/>
            <consortium name="The Broad Institute Genome Sequencing Center for Infectious Disease"/>
            <person name="Wu L."/>
            <person name="Ma J."/>
        </authorList>
    </citation>
    <scope>NUCLEOTIDE SEQUENCE [LARGE SCALE GENOMIC DNA]</scope>
    <source>
        <strain evidence="1 2">JCM 12696</strain>
    </source>
</reference>
<evidence type="ECO:0000313" key="1">
    <source>
        <dbReference type="EMBL" id="GAA1197389.1"/>
    </source>
</evidence>
<dbReference type="Proteomes" id="UP001501371">
    <property type="component" value="Unassembled WGS sequence"/>
</dbReference>
<name>A0ABN1V6R2_9ACTN</name>
<sequence>MFGYEEWRNAVTRGMRWCCLRRFQTSGFVGVGIMPTGEEEVKVAKSEAPEMTGVWCNRE</sequence>
<accession>A0ABN1V6R2</accession>
<gene>
    <name evidence="1" type="ORF">GCM10009654_62830</name>
</gene>
<keyword evidence="2" id="KW-1185">Reference proteome</keyword>
<dbReference type="EMBL" id="BAAAKV010000088">
    <property type="protein sequence ID" value="GAA1197389.1"/>
    <property type="molecule type" value="Genomic_DNA"/>
</dbReference>
<comment type="caution">
    <text evidence="1">The sequence shown here is derived from an EMBL/GenBank/DDBJ whole genome shotgun (WGS) entry which is preliminary data.</text>
</comment>
<evidence type="ECO:0000313" key="2">
    <source>
        <dbReference type="Proteomes" id="UP001501371"/>
    </source>
</evidence>
<organism evidence="1 2">
    <name type="scientific">Streptomyces hebeiensis</name>
    <dbReference type="NCBI Taxonomy" id="229486"/>
    <lineage>
        <taxon>Bacteria</taxon>
        <taxon>Bacillati</taxon>
        <taxon>Actinomycetota</taxon>
        <taxon>Actinomycetes</taxon>
        <taxon>Kitasatosporales</taxon>
        <taxon>Streptomycetaceae</taxon>
        <taxon>Streptomyces</taxon>
    </lineage>
</organism>
<proteinExistence type="predicted"/>
<protein>
    <submittedName>
        <fullName evidence="1">Uncharacterized protein</fullName>
    </submittedName>
</protein>